<reference evidence="1 2" key="1">
    <citation type="submission" date="2024-09" db="EMBL/GenBank/DDBJ databases">
        <authorList>
            <person name="Sun Q."/>
            <person name="Mori K."/>
        </authorList>
    </citation>
    <scope>NUCLEOTIDE SEQUENCE [LARGE SCALE GENOMIC DNA]</scope>
    <source>
        <strain evidence="1 2">NCAIM B.02301</strain>
    </source>
</reference>
<dbReference type="Gene3D" id="3.40.50.300">
    <property type="entry name" value="P-loop containing nucleotide triphosphate hydrolases"/>
    <property type="match status" value="1"/>
</dbReference>
<accession>A0ABV6NH40</accession>
<dbReference type="InterPro" id="IPR027417">
    <property type="entry name" value="P-loop_NTPase"/>
</dbReference>
<sequence>MKTIYTAFGLQIESEFPLPELLQSTTYSTNQIDVKIEQTILTSLWEECAGDDQYFFIKEDYVLFRIPEVGIFLIQNGNEIFVSPIGEVQEDQLRLYILGTCMGAILMQRKILPLHGSALVIDGKAYAIVGNSGAGKSTLASAFLKRGYKLLSDDVIPVTLNEKGVPVITPAYPQQKLWIESLDQFGMTSEGYRPIVDRETKFAIPVRDQFSSEITQLAGVIELLKTENDDIEFKLVQGLESLHTLFSHTYRNFFITPAGLLEWHFQLTAKMVNQLEMFQLQRPINRFTAHELTELILSTVRKEEKVV</sequence>
<comment type="caution">
    <text evidence="1">The sequence shown here is derived from an EMBL/GenBank/DDBJ whole genome shotgun (WGS) entry which is preliminary data.</text>
</comment>
<dbReference type="RefSeq" id="WP_273840510.1">
    <property type="nucleotide sequence ID" value="NZ_JAQQWT010000002.1"/>
</dbReference>
<protein>
    <submittedName>
        <fullName evidence="1">Aldolase</fullName>
    </submittedName>
</protein>
<organism evidence="1 2">
    <name type="scientific">Halalkalibacter alkalisediminis</name>
    <dbReference type="NCBI Taxonomy" id="935616"/>
    <lineage>
        <taxon>Bacteria</taxon>
        <taxon>Bacillati</taxon>
        <taxon>Bacillota</taxon>
        <taxon>Bacilli</taxon>
        <taxon>Bacillales</taxon>
        <taxon>Bacillaceae</taxon>
        <taxon>Halalkalibacter</taxon>
    </lineage>
</organism>
<proteinExistence type="predicted"/>
<dbReference type="SUPFAM" id="SSF53795">
    <property type="entry name" value="PEP carboxykinase-like"/>
    <property type="match status" value="1"/>
</dbReference>
<name>A0ABV6NH40_9BACI</name>
<dbReference type="EMBL" id="JBHLTR010000017">
    <property type="protein sequence ID" value="MFC0560082.1"/>
    <property type="molecule type" value="Genomic_DNA"/>
</dbReference>
<gene>
    <name evidence="1" type="ORF">ACFFH4_13605</name>
</gene>
<dbReference type="Proteomes" id="UP001589833">
    <property type="component" value="Unassembled WGS sequence"/>
</dbReference>
<evidence type="ECO:0000313" key="2">
    <source>
        <dbReference type="Proteomes" id="UP001589833"/>
    </source>
</evidence>
<evidence type="ECO:0000313" key="1">
    <source>
        <dbReference type="EMBL" id="MFC0560082.1"/>
    </source>
</evidence>
<keyword evidence="2" id="KW-1185">Reference proteome</keyword>